<gene>
    <name evidence="12" type="ORF">AK830_g627</name>
</gene>
<dbReference type="CDD" id="cd21175">
    <property type="entry name" value="LPMO_AA9"/>
    <property type="match status" value="1"/>
</dbReference>
<dbReference type="Gene3D" id="2.60.200.20">
    <property type="match status" value="1"/>
</dbReference>
<dbReference type="InterPro" id="IPR001357">
    <property type="entry name" value="BRCT_dom"/>
</dbReference>
<comment type="caution">
    <text evidence="12">The sequence shown here is derived from an EMBL/GenBank/DDBJ whole genome shotgun (WGS) entry which is preliminary data.</text>
</comment>
<comment type="subcellular location">
    <subcellularLocation>
        <location evidence="2">Chromosome</location>
    </subcellularLocation>
    <subcellularLocation>
        <location evidence="1">Nucleus</location>
    </subcellularLocation>
</comment>
<feature type="compositionally biased region" description="Polar residues" evidence="9">
    <location>
        <begin position="900"/>
        <end position="910"/>
    </location>
</feature>
<proteinExistence type="inferred from homology"/>
<dbReference type="InterPro" id="IPR005103">
    <property type="entry name" value="AA9_LPMO"/>
</dbReference>
<dbReference type="SUPFAM" id="SSF49879">
    <property type="entry name" value="SMAD/FHA domain"/>
    <property type="match status" value="1"/>
</dbReference>
<feature type="compositionally biased region" description="Basic and acidic residues" evidence="9">
    <location>
        <begin position="985"/>
        <end position="995"/>
    </location>
</feature>
<dbReference type="InterPro" id="IPR043014">
    <property type="entry name" value="Nibrin_BRCT2_sf"/>
</dbReference>
<protein>
    <recommendedName>
        <fullName evidence="11">FHA domain-containing protein</fullName>
    </recommendedName>
</protein>
<dbReference type="GO" id="GO:0000724">
    <property type="term" value="P:double-strand break repair via homologous recombination"/>
    <property type="evidence" value="ECO:0007669"/>
    <property type="project" value="TreeGrafter"/>
</dbReference>
<dbReference type="GO" id="GO:0007095">
    <property type="term" value="P:mitotic G2 DNA damage checkpoint signaling"/>
    <property type="evidence" value="ECO:0007669"/>
    <property type="project" value="InterPro"/>
</dbReference>
<dbReference type="Proteomes" id="UP000050424">
    <property type="component" value="Unassembled WGS sequence"/>
</dbReference>
<dbReference type="CDD" id="cd17741">
    <property type="entry name" value="BRCT_nibrin"/>
    <property type="match status" value="1"/>
</dbReference>
<feature type="signal peptide" evidence="10">
    <location>
        <begin position="1"/>
        <end position="16"/>
    </location>
</feature>
<evidence type="ECO:0000256" key="5">
    <source>
        <dbReference type="ARBA" id="ARBA00023204"/>
    </source>
</evidence>
<keyword evidence="10" id="KW-0732">Signal</keyword>
<dbReference type="Pfam" id="PF00498">
    <property type="entry name" value="FHA"/>
    <property type="match status" value="1"/>
</dbReference>
<evidence type="ECO:0000259" key="11">
    <source>
        <dbReference type="PROSITE" id="PS50006"/>
    </source>
</evidence>
<evidence type="ECO:0000313" key="12">
    <source>
        <dbReference type="EMBL" id="KPM45873.1"/>
    </source>
</evidence>
<organism evidence="12 13">
    <name type="scientific">Neonectria ditissima</name>
    <dbReference type="NCBI Taxonomy" id="78410"/>
    <lineage>
        <taxon>Eukaryota</taxon>
        <taxon>Fungi</taxon>
        <taxon>Dikarya</taxon>
        <taxon>Ascomycota</taxon>
        <taxon>Pezizomycotina</taxon>
        <taxon>Sordariomycetes</taxon>
        <taxon>Hypocreomycetidae</taxon>
        <taxon>Hypocreales</taxon>
        <taxon>Nectriaceae</taxon>
        <taxon>Neonectria</taxon>
    </lineage>
</organism>
<dbReference type="PANTHER" id="PTHR12162:SF0">
    <property type="entry name" value="NIBRIN"/>
    <property type="match status" value="1"/>
</dbReference>
<feature type="compositionally biased region" description="Acidic residues" evidence="9">
    <location>
        <begin position="663"/>
        <end position="673"/>
    </location>
</feature>
<evidence type="ECO:0000256" key="9">
    <source>
        <dbReference type="SAM" id="MobiDB-lite"/>
    </source>
</evidence>
<evidence type="ECO:0000256" key="1">
    <source>
        <dbReference type="ARBA" id="ARBA00004123"/>
    </source>
</evidence>
<feature type="chain" id="PRO_5006136285" description="FHA domain-containing protein" evidence="10">
    <location>
        <begin position="17"/>
        <end position="1025"/>
    </location>
</feature>
<dbReference type="GO" id="GO:0005694">
    <property type="term" value="C:chromosome"/>
    <property type="evidence" value="ECO:0007669"/>
    <property type="project" value="UniProtKB-SubCell"/>
</dbReference>
<comment type="similarity">
    <text evidence="8">Belongs to the Nibrin family.</text>
</comment>
<keyword evidence="7" id="KW-0131">Cell cycle</keyword>
<dbReference type="GO" id="GO:0003684">
    <property type="term" value="F:damaged DNA binding"/>
    <property type="evidence" value="ECO:0007669"/>
    <property type="project" value="TreeGrafter"/>
</dbReference>
<sequence>MKLSFLLAAGMTSAHTIFLSLDINGVNNGVSYGVRTPTYDGPITDVDSDSIACNGDPNPTTPTDKILTVPAGSTVYAIWRHTLESGPEDVMDASHLGPTMAYLKKVDNAVTAVGAGDGWFKIQEDGLNDGVWGTSKVIQNQGRHPITIPDCIEPGNYLLRAEMVALHGASSYPGAQFYMECAQINIVGSDGSKDPSTVSLPGAYDGTDPGITINIYWPPVTSYEIPGPDAGGCGCDQARHTSSAGPQQNVSDPVAQPKGKFANVSSIAGQLAISHNTISRKHLTITVDKVEDGRSHSPHHRTRLRIEDLKTKTGTVVNGKKIKGLEYEVTTESADITMGKCPNQFRITWNPVVFSFVFTKKELQSDPLTQLRAKFEQLDIKLTTEFTNATTHVVSKKRNTAKGLQALINGKFIVNETYLNAVLDASIPTGADATESSPLENDFDANWPDAMQHLPPPGGEPVQHPDSTYSPDPERKEIFSGYTFIFYDKAQFDTLLAPITSGSGKALLGDVVPRQTEVDDFVQYVKLVAGEKGLGAFDDGSEGKGVVLVRYLPSKGSEVTWYTEFFTAVSLRLDHRPIEQSEFLEAILIKNPSILRRPLEVESTPNTQQPQEAVPSEQPNPALQSVSNNAETEMATREPVEESQPAPRKPRTRRTVKRRFAGFDDDVDIDMDDTPAAPAPENHPPVEEEAGLFVSQDPDAPPPQEHQSNVQTSQRKRHASPLLEDNLMEGMAPAAAKFKRQRLERGEDLDAPSPEPEVVAKVAKPVAKKKIKKEFDILAMAAQNREEEEARARAEKEDLAQLPDDVDLAEIRRLNIVEEIEVRAPVSHARSREQDVATGRWNPKWNGVKNFKKFRPRGETVGRPPARVIVPLTEVKNKEFGVGDDYWLEDEDTQRKKKQASQLSGPDSQNPAVAVAAPPPPTPPSRAAHRRGVGVVLSESSEEENDQTEEPEPAPRTRTRAAASRSQSNTRSQSSRVTSQGSKRAAPEPTREQPPKRQRAARKPITIADSEDSDDELKFRFGKRR</sequence>
<keyword evidence="4" id="KW-0227">DNA damage</keyword>
<dbReference type="InterPro" id="IPR040227">
    <property type="entry name" value="Nibrin-rel"/>
</dbReference>
<feature type="region of interest" description="Disordered" evidence="9">
    <location>
        <begin position="825"/>
        <end position="850"/>
    </location>
</feature>
<feature type="compositionally biased region" description="Basic residues" evidence="9">
    <location>
        <begin position="648"/>
        <end position="660"/>
    </location>
</feature>
<evidence type="ECO:0000256" key="7">
    <source>
        <dbReference type="ARBA" id="ARBA00023306"/>
    </source>
</evidence>
<name>A0A0P7BVR6_9HYPO</name>
<dbReference type="OrthoDB" id="552194at2759"/>
<dbReference type="SUPFAM" id="SSF52113">
    <property type="entry name" value="BRCT domain"/>
    <property type="match status" value="1"/>
</dbReference>
<accession>A0A0P7BVR6</accession>
<reference evidence="12 13" key="1">
    <citation type="submission" date="2015-09" db="EMBL/GenBank/DDBJ databases">
        <title>Draft genome of a European isolate of the apple canker pathogen Neonectria ditissima.</title>
        <authorList>
            <person name="Gomez-Cortecero A."/>
            <person name="Harrison R.J."/>
            <person name="Armitage A.D."/>
        </authorList>
    </citation>
    <scope>NUCLEOTIDE SEQUENCE [LARGE SCALE GENOMIC DNA]</scope>
    <source>
        <strain evidence="12 13">R09/05</strain>
    </source>
</reference>
<dbReference type="EMBL" id="LKCW01000004">
    <property type="protein sequence ID" value="KPM45873.1"/>
    <property type="molecule type" value="Genomic_DNA"/>
</dbReference>
<dbReference type="STRING" id="78410.A0A0P7BVR6"/>
<dbReference type="Gene3D" id="3.40.50.10980">
    <property type="entry name" value="Nibrin, BRCT2 domain"/>
    <property type="match status" value="1"/>
</dbReference>
<evidence type="ECO:0000256" key="4">
    <source>
        <dbReference type="ARBA" id="ARBA00022763"/>
    </source>
</evidence>
<dbReference type="PROSITE" id="PS50006">
    <property type="entry name" value="FHA_DOMAIN"/>
    <property type="match status" value="1"/>
</dbReference>
<keyword evidence="5" id="KW-0234">DNA repair</keyword>
<feature type="domain" description="FHA" evidence="11">
    <location>
        <begin position="259"/>
        <end position="322"/>
    </location>
</feature>
<dbReference type="InterPro" id="IPR008984">
    <property type="entry name" value="SMAD_FHA_dom_sf"/>
</dbReference>
<evidence type="ECO:0000256" key="8">
    <source>
        <dbReference type="ARBA" id="ARBA00044757"/>
    </source>
</evidence>
<evidence type="ECO:0000256" key="2">
    <source>
        <dbReference type="ARBA" id="ARBA00004286"/>
    </source>
</evidence>
<feature type="region of interest" description="Disordered" evidence="9">
    <location>
        <begin position="231"/>
        <end position="257"/>
    </location>
</feature>
<feature type="compositionally biased region" description="Polar residues" evidence="9">
    <location>
        <begin position="240"/>
        <end position="251"/>
    </location>
</feature>
<evidence type="ECO:0000313" key="13">
    <source>
        <dbReference type="Proteomes" id="UP000050424"/>
    </source>
</evidence>
<keyword evidence="6" id="KW-0539">Nucleus</keyword>
<dbReference type="Pfam" id="PF00533">
    <property type="entry name" value="BRCT"/>
    <property type="match status" value="1"/>
</dbReference>
<dbReference type="Pfam" id="PF16508">
    <property type="entry name" value="NIBRIN_BRCT_II"/>
    <property type="match status" value="1"/>
</dbReference>
<feature type="region of interest" description="Disordered" evidence="9">
    <location>
        <begin position="601"/>
        <end position="756"/>
    </location>
</feature>
<feature type="compositionally biased region" description="Polar residues" evidence="9">
    <location>
        <begin position="603"/>
        <end position="631"/>
    </location>
</feature>
<dbReference type="AlphaFoldDB" id="A0A0P7BVR6"/>
<dbReference type="Gene3D" id="3.40.50.10190">
    <property type="entry name" value="BRCT domain"/>
    <property type="match status" value="1"/>
</dbReference>
<feature type="region of interest" description="Disordered" evidence="9">
    <location>
        <begin position="433"/>
        <end position="472"/>
    </location>
</feature>
<keyword evidence="3" id="KW-0158">Chromosome</keyword>
<evidence type="ECO:0000256" key="10">
    <source>
        <dbReference type="SAM" id="SignalP"/>
    </source>
</evidence>
<dbReference type="InterPro" id="IPR032429">
    <property type="entry name" value="Nibrin_BRCT2"/>
</dbReference>
<dbReference type="PANTHER" id="PTHR12162">
    <property type="entry name" value="NIBRIN-RELATED"/>
    <property type="match status" value="1"/>
</dbReference>
<feature type="compositionally biased region" description="Low complexity" evidence="9">
    <location>
        <begin position="960"/>
        <end position="976"/>
    </location>
</feature>
<keyword evidence="13" id="KW-1185">Reference proteome</keyword>
<dbReference type="GO" id="GO:0030870">
    <property type="term" value="C:Mre11 complex"/>
    <property type="evidence" value="ECO:0007669"/>
    <property type="project" value="InterPro"/>
</dbReference>
<evidence type="ECO:0000256" key="3">
    <source>
        <dbReference type="ARBA" id="ARBA00022454"/>
    </source>
</evidence>
<feature type="region of interest" description="Disordered" evidence="9">
    <location>
        <begin position="880"/>
        <end position="1025"/>
    </location>
</feature>
<feature type="compositionally biased region" description="Acidic residues" evidence="9">
    <location>
        <begin position="940"/>
        <end position="952"/>
    </location>
</feature>
<dbReference type="Gene3D" id="2.70.50.70">
    <property type="match status" value="1"/>
</dbReference>
<evidence type="ECO:0000256" key="6">
    <source>
        <dbReference type="ARBA" id="ARBA00023242"/>
    </source>
</evidence>
<dbReference type="Pfam" id="PF03443">
    <property type="entry name" value="AA9"/>
    <property type="match status" value="1"/>
</dbReference>
<dbReference type="InterPro" id="IPR000253">
    <property type="entry name" value="FHA_dom"/>
</dbReference>
<dbReference type="InterPro" id="IPR036420">
    <property type="entry name" value="BRCT_dom_sf"/>
</dbReference>